<comment type="subcellular location">
    <subcellularLocation>
        <location evidence="1">Membrane</location>
        <topology evidence="1">Multi-pass membrane protein</topology>
    </subcellularLocation>
</comment>
<keyword evidence="8" id="KW-1185">Reference proteome</keyword>
<evidence type="ECO:0000256" key="1">
    <source>
        <dbReference type="ARBA" id="ARBA00004141"/>
    </source>
</evidence>
<feature type="transmembrane region" description="Helical" evidence="6">
    <location>
        <begin position="92"/>
        <end position="112"/>
    </location>
</feature>
<proteinExistence type="inferred from homology"/>
<gene>
    <name evidence="7" type="ORF">GBA63_16305</name>
</gene>
<dbReference type="PANTHER" id="PTHR10057:SF0">
    <property type="entry name" value="TRANSLOCATOR PROTEIN"/>
    <property type="match status" value="1"/>
</dbReference>
<sequence length="169" mass="18397">MQSSIRQNTGPARSALVLLAFVVVCFAAAGLGSLATASQVAPGGWYDTLDKPFFTPPSWLFGPVWTVLYLAMAVSGWLAWRERGFSGARAAMALFFAQLALNTLWSLVFFGLEAPGLGLVEIVVLWTAILLTIWAFRPISRPAALLLVPYLAWVTFATFLNAGIWFLNP</sequence>
<dbReference type="InterPro" id="IPR038330">
    <property type="entry name" value="TspO/MBR-related_sf"/>
</dbReference>
<accession>A0A6G8QC92</accession>
<feature type="transmembrane region" description="Helical" evidence="6">
    <location>
        <begin position="118"/>
        <end position="136"/>
    </location>
</feature>
<evidence type="ECO:0000313" key="7">
    <source>
        <dbReference type="EMBL" id="QIN84031.1"/>
    </source>
</evidence>
<dbReference type="FunFam" id="1.20.1260.100:FF:000001">
    <property type="entry name" value="translocator protein 2"/>
    <property type="match status" value="1"/>
</dbReference>
<comment type="similarity">
    <text evidence="2">Belongs to the TspO/BZRP family.</text>
</comment>
<keyword evidence="5 6" id="KW-0472">Membrane</keyword>
<evidence type="ECO:0000256" key="6">
    <source>
        <dbReference type="SAM" id="Phobius"/>
    </source>
</evidence>
<evidence type="ECO:0000313" key="8">
    <source>
        <dbReference type="Proteomes" id="UP000501452"/>
    </source>
</evidence>
<dbReference type="PANTHER" id="PTHR10057">
    <property type="entry name" value="PERIPHERAL-TYPE BENZODIAZEPINE RECEPTOR"/>
    <property type="match status" value="1"/>
</dbReference>
<protein>
    <submittedName>
        <fullName evidence="7">Sensory protein TspO</fullName>
    </submittedName>
</protein>
<evidence type="ECO:0000256" key="5">
    <source>
        <dbReference type="ARBA" id="ARBA00023136"/>
    </source>
</evidence>
<evidence type="ECO:0000256" key="3">
    <source>
        <dbReference type="ARBA" id="ARBA00022692"/>
    </source>
</evidence>
<keyword evidence="3 6" id="KW-0812">Transmembrane</keyword>
<dbReference type="Gene3D" id="1.20.1260.100">
    <property type="entry name" value="TspO/MBR protein"/>
    <property type="match status" value="1"/>
</dbReference>
<dbReference type="Pfam" id="PF03073">
    <property type="entry name" value="TspO_MBR"/>
    <property type="match status" value="1"/>
</dbReference>
<dbReference type="GO" id="GO:0016020">
    <property type="term" value="C:membrane"/>
    <property type="evidence" value="ECO:0007669"/>
    <property type="project" value="UniProtKB-SubCell"/>
</dbReference>
<dbReference type="EMBL" id="CP045119">
    <property type="protein sequence ID" value="QIN84031.1"/>
    <property type="molecule type" value="Genomic_DNA"/>
</dbReference>
<keyword evidence="4 6" id="KW-1133">Transmembrane helix</keyword>
<dbReference type="PIRSF" id="PIRSF005859">
    <property type="entry name" value="PBR"/>
    <property type="match status" value="1"/>
</dbReference>
<dbReference type="InterPro" id="IPR004307">
    <property type="entry name" value="TspO_MBR"/>
</dbReference>
<dbReference type="CDD" id="cd15904">
    <property type="entry name" value="TSPO_MBR"/>
    <property type="match status" value="1"/>
</dbReference>
<dbReference type="KEGG" id="rub:GBA63_16305"/>
<organism evidence="7 8">
    <name type="scientific">Rubrobacter tropicus</name>
    <dbReference type="NCBI Taxonomy" id="2653851"/>
    <lineage>
        <taxon>Bacteria</taxon>
        <taxon>Bacillati</taxon>
        <taxon>Actinomycetota</taxon>
        <taxon>Rubrobacteria</taxon>
        <taxon>Rubrobacterales</taxon>
        <taxon>Rubrobacteraceae</taxon>
        <taxon>Rubrobacter</taxon>
    </lineage>
</organism>
<feature type="transmembrane region" description="Helical" evidence="6">
    <location>
        <begin position="61"/>
        <end position="80"/>
    </location>
</feature>
<name>A0A6G8QC92_9ACTN</name>
<feature type="transmembrane region" description="Helical" evidence="6">
    <location>
        <begin position="143"/>
        <end position="167"/>
    </location>
</feature>
<dbReference type="GO" id="GO:0033013">
    <property type="term" value="P:tetrapyrrole metabolic process"/>
    <property type="evidence" value="ECO:0007669"/>
    <property type="project" value="UniProtKB-ARBA"/>
</dbReference>
<dbReference type="Proteomes" id="UP000501452">
    <property type="component" value="Chromosome"/>
</dbReference>
<evidence type="ECO:0000256" key="2">
    <source>
        <dbReference type="ARBA" id="ARBA00007524"/>
    </source>
</evidence>
<dbReference type="AlphaFoldDB" id="A0A6G8QC92"/>
<dbReference type="RefSeq" id="WP_166177852.1">
    <property type="nucleotide sequence ID" value="NZ_CP045119.1"/>
</dbReference>
<evidence type="ECO:0000256" key="4">
    <source>
        <dbReference type="ARBA" id="ARBA00022989"/>
    </source>
</evidence>
<reference evidence="7 8" key="1">
    <citation type="submission" date="2019-10" db="EMBL/GenBank/DDBJ databases">
        <title>Rubrobacter sp nov SCSIO 52090 isolated from a deep-sea sediment in the South China Sea.</title>
        <authorList>
            <person name="Chen R.W."/>
        </authorList>
    </citation>
    <scope>NUCLEOTIDE SEQUENCE [LARGE SCALE GENOMIC DNA]</scope>
    <source>
        <strain evidence="7 8">SCSIO 52909</strain>
    </source>
</reference>